<comment type="caution">
    <text evidence="1">The sequence shown here is derived from an EMBL/GenBank/DDBJ whole genome shotgun (WGS) entry which is preliminary data.</text>
</comment>
<sequence length="236" mass="26497">MDTNTPRLRTNFFDAVERIPSVDGKVNWYMCVVVNLAAINYPELLPNVWAHIDRHLFPGLGHDEQFKVAQKLREALIKACGIMGAAKTGTAMRTLCKCIPDNLRDPVARRSQETQEQASARGHAFWRRIYARNPEFDPDATGNASPDYAFVVRDLLYGRIFSFDAILSDLETGSVIVSTLIGLDCQNQLRNHLKGMLYNGATREELEQLQDLCLGMAKDLGVTFRSTPRPIPSIDD</sequence>
<dbReference type="SUPFAM" id="SSF69118">
    <property type="entry name" value="AhpD-like"/>
    <property type="match status" value="1"/>
</dbReference>
<dbReference type="OrthoDB" id="5537330at2759"/>
<dbReference type="AlphaFoldDB" id="A0A162MQT4"/>
<name>A0A162MQT4_9HYPO</name>
<evidence type="ECO:0000313" key="1">
    <source>
        <dbReference type="EMBL" id="OAA68639.1"/>
    </source>
</evidence>
<dbReference type="InterPro" id="IPR029032">
    <property type="entry name" value="AhpD-like"/>
</dbReference>
<proteinExistence type="predicted"/>
<dbReference type="EMBL" id="AZHD01000001">
    <property type="protein sequence ID" value="OAA68639.1"/>
    <property type="molecule type" value="Genomic_DNA"/>
</dbReference>
<dbReference type="PANTHER" id="PTHR28180:SF2">
    <property type="entry name" value="PEROXISOMAL PROTEIN 2"/>
    <property type="match status" value="1"/>
</dbReference>
<dbReference type="InterPro" id="IPR052999">
    <property type="entry name" value="PTS1_Protein"/>
</dbReference>
<dbReference type="PANTHER" id="PTHR28180">
    <property type="entry name" value="CONSERVED MITOCHONDRIAL PROTEIN-RELATED"/>
    <property type="match status" value="1"/>
</dbReference>
<protein>
    <recommendedName>
        <fullName evidence="3">Carboxymuconolactone decarboxylase</fullName>
    </recommendedName>
</protein>
<dbReference type="Gene3D" id="1.20.1290.10">
    <property type="entry name" value="AhpD-like"/>
    <property type="match status" value="1"/>
</dbReference>
<dbReference type="STRING" id="1081102.A0A162MQT4"/>
<evidence type="ECO:0000313" key="2">
    <source>
        <dbReference type="Proteomes" id="UP000076874"/>
    </source>
</evidence>
<evidence type="ECO:0008006" key="3">
    <source>
        <dbReference type="Google" id="ProtNLM"/>
    </source>
</evidence>
<reference evidence="1 2" key="1">
    <citation type="journal article" date="2016" name="Genome Biol. Evol.">
        <title>Divergent and convergent evolution of fungal pathogenicity.</title>
        <authorList>
            <person name="Shang Y."/>
            <person name="Xiao G."/>
            <person name="Zheng P."/>
            <person name="Cen K."/>
            <person name="Zhan S."/>
            <person name="Wang C."/>
        </authorList>
    </citation>
    <scope>NUCLEOTIDE SEQUENCE [LARGE SCALE GENOMIC DNA]</scope>
    <source>
        <strain evidence="1 2">RCEF 264</strain>
    </source>
</reference>
<gene>
    <name evidence="1" type="ORF">SPI_00834</name>
</gene>
<organism evidence="1 2">
    <name type="scientific">Niveomyces insectorum RCEF 264</name>
    <dbReference type="NCBI Taxonomy" id="1081102"/>
    <lineage>
        <taxon>Eukaryota</taxon>
        <taxon>Fungi</taxon>
        <taxon>Dikarya</taxon>
        <taxon>Ascomycota</taxon>
        <taxon>Pezizomycotina</taxon>
        <taxon>Sordariomycetes</taxon>
        <taxon>Hypocreomycetidae</taxon>
        <taxon>Hypocreales</taxon>
        <taxon>Cordycipitaceae</taxon>
        <taxon>Niveomyces</taxon>
    </lineage>
</organism>
<keyword evidence="2" id="KW-1185">Reference proteome</keyword>
<accession>A0A162MQT4</accession>
<dbReference type="Proteomes" id="UP000076874">
    <property type="component" value="Unassembled WGS sequence"/>
</dbReference>